<comment type="similarity">
    <text evidence="1">Belongs to the NOP5/NOP56 family.</text>
</comment>
<dbReference type="Gene3D" id="1.10.246.90">
    <property type="entry name" value="Nop domain"/>
    <property type="match status" value="1"/>
</dbReference>
<proteinExistence type="inferred from homology"/>
<dbReference type="InterPro" id="IPR047099">
    <property type="entry name" value="Nop5_N_sf"/>
</dbReference>
<sequence>MLFIAFAPFGAFALEANSKNGEYSLDDIKYYKIFENEDIPKVMYELRQANFEIIDELKNEWEIGEESVSFEYTSSKNPLGELIRDNLYELGQKYEVFESETDFVSKMNAWATSFTKSMMKKSSEQKDKLIVQTVNALDNLDETLNLFSERLREWYSLYFPEMDNLIKKHDIYVGLVSEYGDREEYTRTKLKKTMPSNVARTISLAAKESMGADVSEFDLEIMKNLANEIKSMYEYREKLQEYLETSMNEVAPNLTKVAGASLGARLISLAGGIERLLRLPASTIQVIGAEKALFAHLRERALPPKHGVIFQHPLIQGSPWWIHGKIARAISCKISIAIRADAFGNDISDMLIEDMNKKVAEIKEKFPEPMRKRRPRPDTRSFGNKGGQDRDRRSQGDRKPFDKKGDSKKGGKPFGKKPAGKGDRRDDRRDDKKGDKKPFGGKPKGSGNASGNQPPKERSGEKRRDSTKKVKAERKVIGKTSSQN</sequence>
<feature type="compositionally biased region" description="Basic and acidic residues" evidence="2">
    <location>
        <begin position="387"/>
        <end position="409"/>
    </location>
</feature>
<evidence type="ECO:0000259" key="3">
    <source>
        <dbReference type="PROSITE" id="PS51358"/>
    </source>
</evidence>
<feature type="region of interest" description="Disordered" evidence="2">
    <location>
        <begin position="362"/>
        <end position="484"/>
    </location>
</feature>
<dbReference type="PhylomeDB" id="A9A6C9"/>
<dbReference type="Gene3D" id="1.10.287.660">
    <property type="entry name" value="Helix hairpin bin"/>
    <property type="match status" value="1"/>
</dbReference>
<evidence type="ECO:0000313" key="4">
    <source>
        <dbReference type="EMBL" id="ABX01117.1"/>
    </source>
</evidence>
<evidence type="ECO:0000256" key="1">
    <source>
        <dbReference type="ARBA" id="ARBA00009211"/>
    </source>
</evidence>
<dbReference type="Gene3D" id="1.10.150.460">
    <property type="match status" value="1"/>
</dbReference>
<dbReference type="InterPro" id="IPR045056">
    <property type="entry name" value="Nop56/Nop58"/>
</dbReference>
<dbReference type="eggNOG" id="arCOG01923">
    <property type="taxonomic scope" value="Archaea"/>
</dbReference>
<dbReference type="OrthoDB" id="11877at2157"/>
<feature type="compositionally biased region" description="Basic and acidic residues" evidence="2">
    <location>
        <begin position="420"/>
        <end position="438"/>
    </location>
</feature>
<dbReference type="Pfam" id="PF21667">
    <property type="entry name" value="Nop5_N"/>
    <property type="match status" value="1"/>
</dbReference>
<dbReference type="KEGG" id="mmx:MmarC6_0296"/>
<dbReference type="GO" id="GO:0030515">
    <property type="term" value="F:snoRNA binding"/>
    <property type="evidence" value="ECO:0007669"/>
    <property type="project" value="InterPro"/>
</dbReference>
<keyword evidence="4" id="KW-0687">Ribonucleoprotein</keyword>
<dbReference type="InterPro" id="IPR042239">
    <property type="entry name" value="Nop_C"/>
</dbReference>
<protein>
    <submittedName>
        <fullName evidence="4">Pre-mRNA processing ribonucleoprotein, binding domain protein</fullName>
    </submittedName>
</protein>
<dbReference type="InterPro" id="IPR012976">
    <property type="entry name" value="NOSIC"/>
</dbReference>
<dbReference type="AlphaFoldDB" id="A9A6C9"/>
<organism evidence="4">
    <name type="scientific">Methanococcus maripaludis (strain C6 / ATCC BAA-1332)</name>
    <dbReference type="NCBI Taxonomy" id="444158"/>
    <lineage>
        <taxon>Archaea</taxon>
        <taxon>Methanobacteriati</taxon>
        <taxon>Methanobacteriota</taxon>
        <taxon>Methanomada group</taxon>
        <taxon>Methanococci</taxon>
        <taxon>Methanococcales</taxon>
        <taxon>Methanococcaceae</taxon>
        <taxon>Methanococcus</taxon>
    </lineage>
</organism>
<dbReference type="InterPro" id="IPR002687">
    <property type="entry name" value="Nop_dom"/>
</dbReference>
<dbReference type="PANTHER" id="PTHR10894">
    <property type="entry name" value="NUCLEOLAR PROTEIN 5 NUCLEOLAR PROTEIN NOP5 NOP58"/>
    <property type="match status" value="1"/>
</dbReference>
<dbReference type="SMART" id="SM00931">
    <property type="entry name" value="NOSIC"/>
    <property type="match status" value="1"/>
</dbReference>
<dbReference type="InterPro" id="IPR048895">
    <property type="entry name" value="MJ0694-like_N"/>
</dbReference>
<gene>
    <name evidence="4" type="ordered locus">MmarC6_0296</name>
</gene>
<feature type="domain" description="Nop" evidence="3">
    <location>
        <begin position="250"/>
        <end position="364"/>
    </location>
</feature>
<dbReference type="PANTHER" id="PTHR10894:SF0">
    <property type="entry name" value="NUCLEOLAR PROTEIN 56"/>
    <property type="match status" value="1"/>
</dbReference>
<feature type="compositionally biased region" description="Basic residues" evidence="2">
    <location>
        <begin position="410"/>
        <end position="419"/>
    </location>
</feature>
<evidence type="ECO:0000256" key="2">
    <source>
        <dbReference type="SAM" id="MobiDB-lite"/>
    </source>
</evidence>
<dbReference type="PROSITE" id="PS51358">
    <property type="entry name" value="NOP"/>
    <property type="match status" value="1"/>
</dbReference>
<dbReference type="InterPro" id="IPR036070">
    <property type="entry name" value="Nop_dom_sf"/>
</dbReference>
<dbReference type="HOGENOM" id="CLU_015495_1_0_2"/>
<dbReference type="InterPro" id="IPR029012">
    <property type="entry name" value="Helix_hairpin_bin_sf"/>
</dbReference>
<dbReference type="STRING" id="444158.MmarC6_0296"/>
<name>A9A6C9_METM6</name>
<dbReference type="NCBIfam" id="NF011121">
    <property type="entry name" value="PRK14552.1"/>
    <property type="match status" value="1"/>
</dbReference>
<dbReference type="Pfam" id="PF01798">
    <property type="entry name" value="Nop"/>
    <property type="match status" value="1"/>
</dbReference>
<dbReference type="Gene3D" id="3.30.420.220">
    <property type="match status" value="1"/>
</dbReference>
<reference evidence="4" key="1">
    <citation type="submission" date="2007-10" db="EMBL/GenBank/DDBJ databases">
        <title>Complete sequence of Methanococcus maripaludis C6.</title>
        <authorList>
            <consortium name="US DOE Joint Genome Institute"/>
            <person name="Copeland A."/>
            <person name="Lucas S."/>
            <person name="Lapidus A."/>
            <person name="Barry K."/>
            <person name="Glavina del Rio T."/>
            <person name="Dalin E."/>
            <person name="Tice H."/>
            <person name="Pitluck S."/>
            <person name="Clum A."/>
            <person name="Schmutz J."/>
            <person name="Larimer F."/>
            <person name="Land M."/>
            <person name="Hauser L."/>
            <person name="Kyrpides N."/>
            <person name="Mikhailova N."/>
            <person name="Sieprawska-Lupa M."/>
            <person name="Whitman W.B."/>
            <person name="Richardson P."/>
        </authorList>
    </citation>
    <scope>NUCLEOTIDE SEQUENCE [LARGE SCALE GENOMIC DNA]</scope>
    <source>
        <strain evidence="4">C6</strain>
    </source>
</reference>
<dbReference type="EMBL" id="CP000867">
    <property type="protein sequence ID" value="ABX01117.1"/>
    <property type="molecule type" value="Genomic_DNA"/>
</dbReference>
<accession>A9A6C9</accession>
<feature type="compositionally biased region" description="Basic and acidic residues" evidence="2">
    <location>
        <begin position="455"/>
        <end position="476"/>
    </location>
</feature>
<dbReference type="GO" id="GO:0031428">
    <property type="term" value="C:box C/D methylation guide snoRNP complex"/>
    <property type="evidence" value="ECO:0007669"/>
    <property type="project" value="InterPro"/>
</dbReference>
<dbReference type="SUPFAM" id="SSF89124">
    <property type="entry name" value="Nop domain"/>
    <property type="match status" value="1"/>
</dbReference>